<proteinExistence type="predicted"/>
<protein>
    <recommendedName>
        <fullName evidence="4">Fimbrial protein</fullName>
    </recommendedName>
</protein>
<name>A0ABU6LPX3_9GAMM</name>
<feature type="signal peptide" evidence="1">
    <location>
        <begin position="1"/>
        <end position="19"/>
    </location>
</feature>
<reference evidence="2 3" key="1">
    <citation type="submission" date="2024-01" db="EMBL/GenBank/DDBJ databases">
        <title>Active colonisers of the gastrointestinal tract of Atlantic salmon farmed in a warm water region.</title>
        <authorList>
            <person name="Bowman J.P."/>
        </authorList>
    </citation>
    <scope>NUCLEOTIDE SEQUENCE [LARGE SCALE GENOMIC DNA]</scope>
    <source>
        <strain evidence="2 3">S4MW1</strain>
    </source>
</reference>
<gene>
    <name evidence="2" type="ORF">VXS00_15090</name>
</gene>
<evidence type="ECO:0000313" key="2">
    <source>
        <dbReference type="EMBL" id="MEC6899975.1"/>
    </source>
</evidence>
<keyword evidence="3" id="KW-1185">Reference proteome</keyword>
<sequence>MKKILFILLFYLLSFHCDASGSRGPIALDNRCSINVTSSHPTINITGHKIGDVVGTLDITYYLTCTVTGVIGSYYRYFEVKTNNNGLYTGKINQMYFSNNKNYILKLISPTLSSTNKTAVINSAGYFPYVSWFNIFHLFYSDTITNRFKIILNSPPLIINNFNNDKPTSVIAIAATTSSSGYVNLSDFNDLDDQTNNGNNLLGNGNLPNIIINVINKKPRIPTCNIKPINVNFKNVSALDIKNASSKSESANLLIECKNTETQTLIFKKRSIDNIGGDIIQGNQNGKLSNIGFKIWWNYLSTDIKDNKFKFDHEYNIPAHFSTTINVKPLLLNTHTKIKSGLVSASINMVVNYD</sequence>
<evidence type="ECO:0000256" key="1">
    <source>
        <dbReference type="SAM" id="SignalP"/>
    </source>
</evidence>
<evidence type="ECO:0008006" key="4">
    <source>
        <dbReference type="Google" id="ProtNLM"/>
    </source>
</evidence>
<dbReference type="SUPFAM" id="SSF49401">
    <property type="entry name" value="Bacterial adhesins"/>
    <property type="match status" value="1"/>
</dbReference>
<dbReference type="Proteomes" id="UP001339429">
    <property type="component" value="Unassembled WGS sequence"/>
</dbReference>
<dbReference type="InterPro" id="IPR008966">
    <property type="entry name" value="Adhesion_dom_sf"/>
</dbReference>
<feature type="chain" id="PRO_5047534856" description="Fimbrial protein" evidence="1">
    <location>
        <begin position="20"/>
        <end position="354"/>
    </location>
</feature>
<keyword evidence="1" id="KW-0732">Signal</keyword>
<evidence type="ECO:0000313" key="3">
    <source>
        <dbReference type="Proteomes" id="UP001339429"/>
    </source>
</evidence>
<dbReference type="EMBL" id="JAYXUD010000015">
    <property type="protein sequence ID" value="MEC6899975.1"/>
    <property type="molecule type" value="Genomic_DNA"/>
</dbReference>
<comment type="caution">
    <text evidence="2">The sequence shown here is derived from an EMBL/GenBank/DDBJ whole genome shotgun (WGS) entry which is preliminary data.</text>
</comment>
<dbReference type="InterPro" id="IPR036937">
    <property type="entry name" value="Adhesion_dom_fimbrial_sf"/>
</dbReference>
<dbReference type="RefSeq" id="WP_327780088.1">
    <property type="nucleotide sequence ID" value="NZ_JAYXUD010000015.1"/>
</dbReference>
<dbReference type="Gene3D" id="2.60.40.1090">
    <property type="entry name" value="Fimbrial-type adhesion domain"/>
    <property type="match status" value="1"/>
</dbReference>
<accession>A0ABU6LPX3</accession>
<organism evidence="2 3">
    <name type="scientific">Photobacterium piscicola</name>
    <dbReference type="NCBI Taxonomy" id="1378299"/>
    <lineage>
        <taxon>Bacteria</taxon>
        <taxon>Pseudomonadati</taxon>
        <taxon>Pseudomonadota</taxon>
        <taxon>Gammaproteobacteria</taxon>
        <taxon>Vibrionales</taxon>
        <taxon>Vibrionaceae</taxon>
        <taxon>Photobacterium</taxon>
    </lineage>
</organism>